<keyword evidence="4" id="KW-0479">Metal-binding</keyword>
<feature type="compositionally biased region" description="Basic and acidic residues" evidence="8">
    <location>
        <begin position="392"/>
        <end position="402"/>
    </location>
</feature>
<dbReference type="Proteomes" id="UP000075880">
    <property type="component" value="Unassembled WGS sequence"/>
</dbReference>
<feature type="compositionally biased region" description="Low complexity" evidence="8">
    <location>
        <begin position="820"/>
        <end position="848"/>
    </location>
</feature>
<dbReference type="GO" id="GO:0006513">
    <property type="term" value="P:protein monoubiquitination"/>
    <property type="evidence" value="ECO:0007669"/>
    <property type="project" value="TreeGrafter"/>
</dbReference>
<evidence type="ECO:0000259" key="9">
    <source>
        <dbReference type="PROSITE" id="PS50089"/>
    </source>
</evidence>
<keyword evidence="5 7" id="KW-0863">Zinc-finger</keyword>
<feature type="compositionally biased region" description="Low complexity" evidence="8">
    <location>
        <begin position="683"/>
        <end position="738"/>
    </location>
</feature>
<feature type="compositionally biased region" description="Polar residues" evidence="8">
    <location>
        <begin position="461"/>
        <end position="474"/>
    </location>
</feature>
<dbReference type="PROSITE" id="PS00518">
    <property type="entry name" value="ZF_RING_1"/>
    <property type="match status" value="1"/>
</dbReference>
<feature type="compositionally biased region" description="Basic and acidic residues" evidence="8">
    <location>
        <begin position="739"/>
        <end position="748"/>
    </location>
</feature>
<feature type="compositionally biased region" description="Acidic residues" evidence="8">
    <location>
        <begin position="601"/>
        <end position="610"/>
    </location>
</feature>
<feature type="compositionally biased region" description="Basic residues" evidence="8">
    <location>
        <begin position="749"/>
        <end position="763"/>
    </location>
</feature>
<dbReference type="GO" id="GO:0061630">
    <property type="term" value="F:ubiquitin protein ligase activity"/>
    <property type="evidence" value="ECO:0007669"/>
    <property type="project" value="UniProtKB-EC"/>
</dbReference>
<feature type="domain" description="RING-type" evidence="9">
    <location>
        <begin position="51"/>
        <end position="90"/>
    </location>
</feature>
<feature type="compositionally biased region" description="Low complexity" evidence="8">
    <location>
        <begin position="442"/>
        <end position="456"/>
    </location>
</feature>
<evidence type="ECO:0000313" key="10">
    <source>
        <dbReference type="EnsemblMetazoa" id="ENSAATROPP010145"/>
    </source>
</evidence>
<feature type="compositionally biased region" description="Polar residues" evidence="8">
    <location>
        <begin position="1035"/>
        <end position="1049"/>
    </location>
</feature>
<dbReference type="SUPFAM" id="SSF57850">
    <property type="entry name" value="RING/U-box"/>
    <property type="match status" value="1"/>
</dbReference>
<dbReference type="GO" id="GO:0008270">
    <property type="term" value="F:zinc ion binding"/>
    <property type="evidence" value="ECO:0007669"/>
    <property type="project" value="UniProtKB-KW"/>
</dbReference>
<evidence type="ECO:0000256" key="3">
    <source>
        <dbReference type="ARBA" id="ARBA00022679"/>
    </source>
</evidence>
<feature type="region of interest" description="Disordered" evidence="8">
    <location>
        <begin position="438"/>
        <end position="477"/>
    </location>
</feature>
<accession>A0AAG5DGZ3</accession>
<organism evidence="10 11">
    <name type="scientific">Anopheles atroparvus</name>
    <name type="common">European mosquito</name>
    <dbReference type="NCBI Taxonomy" id="41427"/>
    <lineage>
        <taxon>Eukaryota</taxon>
        <taxon>Metazoa</taxon>
        <taxon>Ecdysozoa</taxon>
        <taxon>Arthropoda</taxon>
        <taxon>Hexapoda</taxon>
        <taxon>Insecta</taxon>
        <taxon>Pterygota</taxon>
        <taxon>Neoptera</taxon>
        <taxon>Endopterygota</taxon>
        <taxon>Diptera</taxon>
        <taxon>Nematocera</taxon>
        <taxon>Culicoidea</taxon>
        <taxon>Culicidae</taxon>
        <taxon>Anophelinae</taxon>
        <taxon>Anopheles</taxon>
    </lineage>
</organism>
<keyword evidence="11" id="KW-1185">Reference proteome</keyword>
<dbReference type="InterPro" id="IPR058745">
    <property type="entry name" value="PWI_Topors"/>
</dbReference>
<evidence type="ECO:0000256" key="4">
    <source>
        <dbReference type="ARBA" id="ARBA00022723"/>
    </source>
</evidence>
<dbReference type="InterPro" id="IPR058746">
    <property type="entry name" value="Znf_RING-type_Topors"/>
</dbReference>
<dbReference type="EnsemblMetazoa" id="ENSAATROPT011228">
    <property type="protein sequence ID" value="ENSAATROPP010145"/>
    <property type="gene ID" value="ENSAATROPG009139"/>
</dbReference>
<feature type="region of interest" description="Disordered" evidence="8">
    <location>
        <begin position="598"/>
        <end position="916"/>
    </location>
</feature>
<evidence type="ECO:0000313" key="11">
    <source>
        <dbReference type="Proteomes" id="UP000075880"/>
    </source>
</evidence>
<dbReference type="GO" id="GO:0000209">
    <property type="term" value="P:protein polyubiquitination"/>
    <property type="evidence" value="ECO:0007669"/>
    <property type="project" value="TreeGrafter"/>
</dbReference>
<evidence type="ECO:0000256" key="5">
    <source>
        <dbReference type="ARBA" id="ARBA00022771"/>
    </source>
</evidence>
<dbReference type="EC" id="2.3.2.27" evidence="2"/>
<evidence type="ECO:0000256" key="7">
    <source>
        <dbReference type="PROSITE-ProRule" id="PRU00175"/>
    </source>
</evidence>
<feature type="compositionally biased region" description="Basic residues" evidence="8">
    <location>
        <begin position="643"/>
        <end position="671"/>
    </location>
</feature>
<comment type="catalytic activity">
    <reaction evidence="1">
        <text>S-ubiquitinyl-[E2 ubiquitin-conjugating enzyme]-L-cysteine + [acceptor protein]-L-lysine = [E2 ubiquitin-conjugating enzyme]-L-cysteine + N(6)-ubiquitinyl-[acceptor protein]-L-lysine.</text>
        <dbReference type="EC" id="2.3.2.27"/>
    </reaction>
</comment>
<keyword evidence="3" id="KW-0808">Transferase</keyword>
<keyword evidence="6" id="KW-0862">Zinc</keyword>
<feature type="region of interest" description="Disordered" evidence="8">
    <location>
        <begin position="934"/>
        <end position="956"/>
    </location>
</feature>
<dbReference type="PROSITE" id="PS50089">
    <property type="entry name" value="ZF_RING_2"/>
    <property type="match status" value="1"/>
</dbReference>
<evidence type="ECO:0000256" key="2">
    <source>
        <dbReference type="ARBA" id="ARBA00012483"/>
    </source>
</evidence>
<proteinExistence type="predicted"/>
<feature type="region of interest" description="Disordered" evidence="8">
    <location>
        <begin position="1035"/>
        <end position="1080"/>
    </location>
</feature>
<feature type="region of interest" description="Disordered" evidence="8">
    <location>
        <begin position="972"/>
        <end position="1000"/>
    </location>
</feature>
<evidence type="ECO:0000256" key="8">
    <source>
        <dbReference type="SAM" id="MobiDB-lite"/>
    </source>
</evidence>
<sequence length="1255" mass="133184">MEEPSAVDCPPTPEILPNASTPPARHEATYSSSSEEADESADGRRSPPPKCAICLGKCRQPSSTNSCSHKFCLQCLLAWSKVKPECPLCKQPFCEISYDKPSQIIQVPRPVDQYHLPQPSSNMYHFFVSERARFTYHTSLMVRPSQSDLLQQLFMHQSSDVQRFVREFGNQPIPSRQNVLEWRRFIYVQRLFARPLPDINGRFRAASSAYFLRNYMQMNRILPWVARELSVISPSLNNRPEQIVLSLMQEYDVDSSIFLQCLEPVVPMQYRAHFQHELVNFARSPYDMVGYDRCVQYDPPFRARPSPTRSPGFVISSSEPDDDDIVYLSPSPPSSALNGAAGRSNSSTSSSTSTSTSTNSNGNGNSNSNININITNTLSNSNSSSTSGRLTGRTEFRIEARSSGETVIMTGTLGDSGAAQDPSISQASTGTQTRVIELNDDTPSPAAGSASATQPGRIRPSTLQNGDNISLSSTDSDECQFVREQKPPHLRTPDHVVDLSASDSDVVFVDEGPVPAPQLPPAAGTATASQQSQLKNETTSGFECNQGASTSSGYCGGAGGMSGSNVAGATATPGQRPKYYAMPTLNRYTGGRGIKSIYEASDTDDSDGDEMTVPAYIPPSSSSASSSHEEIVFRSVAAPGVRGRSKKRVLKRSAPQRRAPKKASALGRKKPLGSDTSVGVGFSSTSCDSSSSSTSSSSSSSSSSSRSSSSNGSSRSSSSSSDRSNSTSDSSSNSSSSDSSRERSDVRRTRAKRRHNHPGRVNRTKANNPTDGAADKSNKSTRKGKQIGPAKAKRNRGVGIAGIIMAGRREAKRRKRRAQEAALQAAATAAATTMISKTSSSSTKSPTKSSKRKNSKTKSSGGPRNKRAKRAPKVEPGSHQASPLQDPSPFGGAHYFVETRPSSSPTIADEGVAGGARTPKLKSVIIKRCNYSKKPLPTVEPIPTSTSKVEQTHPPGVPAVESLLRLPVNASHQPPVAEMPSTSGLGVAAQPGEDSTAGGNREETAAAAGMMQFSLESESDTEGLSVDVFPPIVPNFSQYGNPNPTSQLVQEHREEESVQGQDLSSVQPAPTAQSTEDDQRMRQFSLDNSGGMLMEEESDSIASESLFAPSLNWSGEAGESHEPSSSLAIGDDHLSSAAVSPFSSVSFPPSTTASVSTSPTLSLAVPTPSSPTVELLEVVSGTADAESHLPSSVVDIGAIDGTMDEIMATVEVPAISTTTAVTEATSSEATLPGCVLEAIAGPAADNETVGAEVEL</sequence>
<evidence type="ECO:0000256" key="6">
    <source>
        <dbReference type="ARBA" id="ARBA00022833"/>
    </source>
</evidence>
<dbReference type="InterPro" id="IPR001841">
    <property type="entry name" value="Znf_RING"/>
</dbReference>
<dbReference type="InterPro" id="IPR013083">
    <property type="entry name" value="Znf_RING/FYVE/PHD"/>
</dbReference>
<feature type="region of interest" description="Disordered" evidence="8">
    <location>
        <begin position="300"/>
        <end position="403"/>
    </location>
</feature>
<dbReference type="Gene3D" id="3.30.40.10">
    <property type="entry name" value="Zinc/RING finger domain, C3HC4 (zinc finger)"/>
    <property type="match status" value="1"/>
</dbReference>
<dbReference type="PANTHER" id="PTHR46077:SF5">
    <property type="entry name" value="RING-TYPE DOMAIN-CONTAINING PROTEIN"/>
    <property type="match status" value="1"/>
</dbReference>
<feature type="region of interest" description="Disordered" evidence="8">
    <location>
        <begin position="511"/>
        <end position="542"/>
    </location>
</feature>
<evidence type="ECO:0000256" key="1">
    <source>
        <dbReference type="ARBA" id="ARBA00000900"/>
    </source>
</evidence>
<dbReference type="Pfam" id="PF13639">
    <property type="entry name" value="zf-RING_2"/>
    <property type="match status" value="1"/>
</dbReference>
<feature type="compositionally biased region" description="Basic residues" evidence="8">
    <location>
        <begin position="779"/>
        <end position="796"/>
    </location>
</feature>
<dbReference type="PANTHER" id="PTHR46077">
    <property type="entry name" value="E3 UBIQUITIN-PROTEIN LIGASE TOPORS"/>
    <property type="match status" value="1"/>
</dbReference>
<protein>
    <recommendedName>
        <fullName evidence="2">RING-type E3 ubiquitin transferase</fullName>
        <ecNumber evidence="2">2.3.2.27</ecNumber>
    </recommendedName>
</protein>
<dbReference type="AlphaFoldDB" id="A0AAG5DGZ3"/>
<reference evidence="10" key="1">
    <citation type="submission" date="2024-04" db="UniProtKB">
        <authorList>
            <consortium name="EnsemblMetazoa"/>
        </authorList>
    </citation>
    <scope>IDENTIFICATION</scope>
    <source>
        <strain evidence="10">EBRO</strain>
    </source>
</reference>
<feature type="compositionally biased region" description="Low complexity" evidence="8">
    <location>
        <begin position="522"/>
        <end position="533"/>
    </location>
</feature>
<feature type="compositionally biased region" description="Polar residues" evidence="8">
    <location>
        <begin position="1058"/>
        <end position="1074"/>
    </location>
</feature>
<dbReference type="CDD" id="cd16574">
    <property type="entry name" value="RING-HC_Topors"/>
    <property type="match status" value="1"/>
</dbReference>
<feature type="region of interest" description="Disordered" evidence="8">
    <location>
        <begin position="1"/>
        <end position="46"/>
    </location>
</feature>
<dbReference type="SMART" id="SM00184">
    <property type="entry name" value="RING"/>
    <property type="match status" value="1"/>
</dbReference>
<feature type="compositionally biased region" description="Low complexity" evidence="8">
    <location>
        <begin position="342"/>
        <end position="391"/>
    </location>
</feature>
<dbReference type="InterPro" id="IPR017907">
    <property type="entry name" value="Znf_RING_CS"/>
</dbReference>
<dbReference type="Pfam" id="PF26084">
    <property type="entry name" value="PWI_Topors"/>
    <property type="match status" value="1"/>
</dbReference>
<name>A0AAG5DGZ3_ANOAO</name>